<dbReference type="SUPFAM" id="SSF140106">
    <property type="entry name" value="Calcyclin-binding protein-like"/>
    <property type="match status" value="1"/>
</dbReference>
<dbReference type="InterPro" id="IPR052289">
    <property type="entry name" value="Calcyclin-binding_UBL-bridge"/>
</dbReference>
<dbReference type="PROSITE" id="PS51203">
    <property type="entry name" value="CS"/>
    <property type="match status" value="1"/>
</dbReference>
<evidence type="ECO:0000256" key="7">
    <source>
        <dbReference type="ARBA" id="ARBA00022990"/>
    </source>
</evidence>
<reference evidence="13" key="1">
    <citation type="submission" date="2025-08" db="UniProtKB">
        <authorList>
            <consortium name="RefSeq"/>
        </authorList>
    </citation>
    <scope>IDENTIFICATION</scope>
</reference>
<dbReference type="Gene3D" id="4.10.860.10">
    <property type="entry name" value="UVR domain"/>
    <property type="match status" value="1"/>
</dbReference>
<dbReference type="PANTHER" id="PTHR13164:SF3">
    <property type="entry name" value="CALCYCLIN-BINDING PROTEIN"/>
    <property type="match status" value="1"/>
</dbReference>
<keyword evidence="4" id="KW-0963">Cytoplasm</keyword>
<evidence type="ECO:0000313" key="12">
    <source>
        <dbReference type="Proteomes" id="UP000515154"/>
    </source>
</evidence>
<feature type="domain" description="SGS" evidence="10">
    <location>
        <begin position="144"/>
        <end position="218"/>
    </location>
</feature>
<proteinExistence type="predicted"/>
<evidence type="ECO:0000256" key="2">
    <source>
        <dbReference type="ARBA" id="ARBA00004496"/>
    </source>
</evidence>
<evidence type="ECO:0000256" key="9">
    <source>
        <dbReference type="ARBA" id="ARBA00025145"/>
    </source>
</evidence>
<dbReference type="KEGG" id="osn:115232492"/>
<evidence type="ECO:0000256" key="8">
    <source>
        <dbReference type="ARBA" id="ARBA00023242"/>
    </source>
</evidence>
<evidence type="ECO:0000259" key="11">
    <source>
        <dbReference type="PROSITE" id="PS51203"/>
    </source>
</evidence>
<dbReference type="InterPro" id="IPR037893">
    <property type="entry name" value="CS_CacyBP"/>
</dbReference>
<dbReference type="RefSeq" id="XP_029658253.1">
    <property type="nucleotide sequence ID" value="XM_029802393.2"/>
</dbReference>
<dbReference type="SUPFAM" id="SSF49764">
    <property type="entry name" value="HSP20-like chaperones"/>
    <property type="match status" value="1"/>
</dbReference>
<dbReference type="Pfam" id="PF09032">
    <property type="entry name" value="Siah-Interact_N"/>
    <property type="match status" value="1"/>
</dbReference>
<evidence type="ECO:0000256" key="5">
    <source>
        <dbReference type="ARBA" id="ARBA00022553"/>
    </source>
</evidence>
<evidence type="ECO:0000256" key="3">
    <source>
        <dbReference type="ARBA" id="ARBA00015702"/>
    </source>
</evidence>
<dbReference type="InterPro" id="IPR007052">
    <property type="entry name" value="CS_dom"/>
</dbReference>
<protein>
    <recommendedName>
        <fullName evidence="3">Calcyclin-binding protein</fullName>
    </recommendedName>
</protein>
<keyword evidence="5" id="KW-0597">Phosphoprotein</keyword>
<dbReference type="InterPro" id="IPR037201">
    <property type="entry name" value="CacyBP_N"/>
</dbReference>
<organism evidence="12 13">
    <name type="scientific">Octopus sinensis</name>
    <name type="common">East Asian common octopus</name>
    <dbReference type="NCBI Taxonomy" id="2607531"/>
    <lineage>
        <taxon>Eukaryota</taxon>
        <taxon>Metazoa</taxon>
        <taxon>Spiralia</taxon>
        <taxon>Lophotrochozoa</taxon>
        <taxon>Mollusca</taxon>
        <taxon>Cephalopoda</taxon>
        <taxon>Coleoidea</taxon>
        <taxon>Octopodiformes</taxon>
        <taxon>Octopoda</taxon>
        <taxon>Incirrata</taxon>
        <taxon>Octopodidae</taxon>
        <taxon>Octopus</taxon>
    </lineage>
</organism>
<dbReference type="PANTHER" id="PTHR13164">
    <property type="entry name" value="CALICYLIN BINDING PROTEIN"/>
    <property type="match status" value="1"/>
</dbReference>
<dbReference type="Gene3D" id="2.60.40.790">
    <property type="match status" value="1"/>
</dbReference>
<dbReference type="GO" id="GO:0005737">
    <property type="term" value="C:cytoplasm"/>
    <property type="evidence" value="ECO:0007669"/>
    <property type="project" value="UniProtKB-SubCell"/>
</dbReference>
<evidence type="ECO:0000256" key="1">
    <source>
        <dbReference type="ARBA" id="ARBA00004123"/>
    </source>
</evidence>
<dbReference type="GO" id="GO:0031625">
    <property type="term" value="F:ubiquitin protein ligase binding"/>
    <property type="evidence" value="ECO:0007669"/>
    <property type="project" value="InterPro"/>
</dbReference>
<dbReference type="PROSITE" id="PS51048">
    <property type="entry name" value="SGS"/>
    <property type="match status" value="1"/>
</dbReference>
<keyword evidence="8" id="KW-0539">Nucleus</keyword>
<accession>A0A6P7U2V0</accession>
<comment type="function">
    <text evidence="9">May be involved in calcium-dependent ubiquitination and subsequent proteasomal degradation of target proteins. Probably serves as a molecular bridge in ubiquitin E3 complexes. Participates in the ubiquitin-mediated degradation of beta-catenin (CTNNB1).</text>
</comment>
<name>A0A6P7U2V0_9MOLL</name>
<evidence type="ECO:0000313" key="13">
    <source>
        <dbReference type="RefSeq" id="XP_029658253.1"/>
    </source>
</evidence>
<dbReference type="Proteomes" id="UP000515154">
    <property type="component" value="Linkage group LG2"/>
</dbReference>
<sequence length="218" mass="25197">MSRKLEDVQKDVEEMVILTEKAERPYVKNILQKELLKLQSELSAMKAKACASEKAATNTQSRCVTVELSTYAWDQSNKYMKIYIDLKNIQQLSKENIKCDFQETSLDLTVSNLDNKNYHFKVKKLAGSIIPSDSSFKIKTDSLVLMLMKKNQITWDHVSEVSLDKKKEKIKKPTLDDDKDPSEGIMDILKNIYDEGDDEMKRTISKAWYKSRNKVSEL</sequence>
<dbReference type="GO" id="GO:0005634">
    <property type="term" value="C:nucleus"/>
    <property type="evidence" value="ECO:0007669"/>
    <property type="project" value="UniProtKB-SubCell"/>
</dbReference>
<dbReference type="InterPro" id="IPR007699">
    <property type="entry name" value="SGS_dom"/>
</dbReference>
<dbReference type="GO" id="GO:0044548">
    <property type="term" value="F:S100 protein binding"/>
    <property type="evidence" value="ECO:0007669"/>
    <property type="project" value="InterPro"/>
</dbReference>
<evidence type="ECO:0000256" key="6">
    <source>
        <dbReference type="ARBA" id="ARBA00022786"/>
    </source>
</evidence>
<dbReference type="FunFam" id="2.60.40.790:FF:000040">
    <property type="entry name" value="Calcyclin binding protein"/>
    <property type="match status" value="1"/>
</dbReference>
<dbReference type="InterPro" id="IPR015120">
    <property type="entry name" value="Siah-Interact_N"/>
</dbReference>
<feature type="domain" description="CS" evidence="11">
    <location>
        <begin position="66"/>
        <end position="159"/>
    </location>
</feature>
<comment type="subcellular location">
    <subcellularLocation>
        <location evidence="2">Cytoplasm</location>
    </subcellularLocation>
    <subcellularLocation>
        <location evidence="1">Nucleus</location>
    </subcellularLocation>
</comment>
<gene>
    <name evidence="13" type="primary">LOC115232492</name>
</gene>
<keyword evidence="6" id="KW-0833">Ubl conjugation pathway</keyword>
<dbReference type="AlphaFoldDB" id="A0A6P7U2V0"/>
<dbReference type="GO" id="GO:0015631">
    <property type="term" value="F:tubulin binding"/>
    <property type="evidence" value="ECO:0007669"/>
    <property type="project" value="InterPro"/>
</dbReference>
<evidence type="ECO:0000256" key="4">
    <source>
        <dbReference type="ARBA" id="ARBA00022490"/>
    </source>
</evidence>
<dbReference type="CDD" id="cd06468">
    <property type="entry name" value="p23_CacyBP"/>
    <property type="match status" value="1"/>
</dbReference>
<keyword evidence="7" id="KW-0007">Acetylation</keyword>
<dbReference type="InterPro" id="IPR008978">
    <property type="entry name" value="HSP20-like_chaperone"/>
</dbReference>
<dbReference type="Pfam" id="PF04969">
    <property type="entry name" value="CS"/>
    <property type="match status" value="1"/>
</dbReference>
<keyword evidence="12" id="KW-1185">Reference proteome</keyword>
<evidence type="ECO:0000259" key="10">
    <source>
        <dbReference type="PROSITE" id="PS51048"/>
    </source>
</evidence>